<dbReference type="Proteomes" id="UP000824162">
    <property type="component" value="Unassembled WGS sequence"/>
</dbReference>
<dbReference type="AlphaFoldDB" id="A0A9D1TKV3"/>
<dbReference type="PANTHER" id="PTHR43479:SF7">
    <property type="entry name" value="TETR-FAMILY TRANSCRIPTIONAL REGULATOR"/>
    <property type="match status" value="1"/>
</dbReference>
<keyword evidence="1 2" id="KW-0238">DNA-binding</keyword>
<comment type="caution">
    <text evidence="4">The sequence shown here is derived from an EMBL/GenBank/DDBJ whole genome shotgun (WGS) entry which is preliminary data.</text>
</comment>
<dbReference type="PANTHER" id="PTHR43479">
    <property type="entry name" value="ACREF/ENVCD OPERON REPRESSOR-RELATED"/>
    <property type="match status" value="1"/>
</dbReference>
<feature type="DNA-binding region" description="H-T-H motif" evidence="2">
    <location>
        <begin position="24"/>
        <end position="43"/>
    </location>
</feature>
<dbReference type="InterPro" id="IPR001647">
    <property type="entry name" value="HTH_TetR"/>
</dbReference>
<evidence type="ECO:0000313" key="5">
    <source>
        <dbReference type="Proteomes" id="UP000824162"/>
    </source>
</evidence>
<reference evidence="4" key="1">
    <citation type="journal article" date="2021" name="PeerJ">
        <title>Extensive microbial diversity within the chicken gut microbiome revealed by metagenomics and culture.</title>
        <authorList>
            <person name="Gilroy R."/>
            <person name="Ravi A."/>
            <person name="Getino M."/>
            <person name="Pursley I."/>
            <person name="Horton D.L."/>
            <person name="Alikhan N.F."/>
            <person name="Baker D."/>
            <person name="Gharbi K."/>
            <person name="Hall N."/>
            <person name="Watson M."/>
            <person name="Adriaenssens E.M."/>
            <person name="Foster-Nyarko E."/>
            <person name="Jarju S."/>
            <person name="Secka A."/>
            <person name="Antonio M."/>
            <person name="Oren A."/>
            <person name="Chaudhuri R.R."/>
            <person name="La Ragione R."/>
            <person name="Hildebrand F."/>
            <person name="Pallen M.J."/>
        </authorList>
    </citation>
    <scope>NUCLEOTIDE SEQUENCE</scope>
    <source>
        <strain evidence="4">5790</strain>
    </source>
</reference>
<accession>A0A9D1TKV3</accession>
<dbReference type="InterPro" id="IPR009057">
    <property type="entry name" value="Homeodomain-like_sf"/>
</dbReference>
<organism evidence="4 5">
    <name type="scientific">Candidatus Monoglobus merdigallinarum</name>
    <dbReference type="NCBI Taxonomy" id="2838698"/>
    <lineage>
        <taxon>Bacteria</taxon>
        <taxon>Bacillati</taxon>
        <taxon>Bacillota</taxon>
        <taxon>Clostridia</taxon>
        <taxon>Monoglobales</taxon>
        <taxon>Monoglobaceae</taxon>
        <taxon>Monoglobus</taxon>
    </lineage>
</organism>
<dbReference type="Gene3D" id="1.10.357.10">
    <property type="entry name" value="Tetracycline Repressor, domain 2"/>
    <property type="match status" value="1"/>
</dbReference>
<reference evidence="4" key="2">
    <citation type="submission" date="2021-04" db="EMBL/GenBank/DDBJ databases">
        <authorList>
            <person name="Gilroy R."/>
        </authorList>
    </citation>
    <scope>NUCLEOTIDE SEQUENCE</scope>
    <source>
        <strain evidence="4">5790</strain>
    </source>
</reference>
<dbReference type="SUPFAM" id="SSF46689">
    <property type="entry name" value="Homeodomain-like"/>
    <property type="match status" value="1"/>
</dbReference>
<gene>
    <name evidence="4" type="ORF">H9900_00370</name>
</gene>
<dbReference type="PROSITE" id="PS50977">
    <property type="entry name" value="HTH_TETR_2"/>
    <property type="match status" value="1"/>
</dbReference>
<sequence>MNVKDQIADIFLELVRKKSVDKITVRDIVEKCGITRQSFYYHFSDIFNLIEWIMQRECSRLLADVSGDDTPEQCAKKLLKSTYENRGLIKRLTNTKELETVEKIIINTVRAFLIKIADPYKTSNVSAAELDMTLDFYSFAVAGFIMGLHGRNDTDVERASAQLLKLLRGQVQLTDA</sequence>
<feature type="domain" description="HTH tetR-type" evidence="3">
    <location>
        <begin position="1"/>
        <end position="61"/>
    </location>
</feature>
<dbReference type="EMBL" id="DXIJ01000005">
    <property type="protein sequence ID" value="HIV85247.1"/>
    <property type="molecule type" value="Genomic_DNA"/>
</dbReference>
<name>A0A9D1TKV3_9FIRM</name>
<evidence type="ECO:0000256" key="2">
    <source>
        <dbReference type="PROSITE-ProRule" id="PRU00335"/>
    </source>
</evidence>
<dbReference type="InterPro" id="IPR050624">
    <property type="entry name" value="HTH-type_Tx_Regulator"/>
</dbReference>
<evidence type="ECO:0000259" key="3">
    <source>
        <dbReference type="PROSITE" id="PS50977"/>
    </source>
</evidence>
<dbReference type="InterPro" id="IPR039532">
    <property type="entry name" value="TetR_C_Firmicutes"/>
</dbReference>
<dbReference type="GO" id="GO:0003677">
    <property type="term" value="F:DNA binding"/>
    <property type="evidence" value="ECO:0007669"/>
    <property type="project" value="UniProtKB-UniRule"/>
</dbReference>
<protein>
    <submittedName>
        <fullName evidence="4">TetR/AcrR family transcriptional regulator</fullName>
    </submittedName>
</protein>
<evidence type="ECO:0000256" key="1">
    <source>
        <dbReference type="ARBA" id="ARBA00023125"/>
    </source>
</evidence>
<dbReference type="Pfam" id="PF00440">
    <property type="entry name" value="TetR_N"/>
    <property type="match status" value="1"/>
</dbReference>
<dbReference type="Pfam" id="PF14278">
    <property type="entry name" value="TetR_C_8"/>
    <property type="match status" value="1"/>
</dbReference>
<proteinExistence type="predicted"/>
<evidence type="ECO:0000313" key="4">
    <source>
        <dbReference type="EMBL" id="HIV85247.1"/>
    </source>
</evidence>